<dbReference type="HOGENOM" id="CLU_006344_4_0_1"/>
<dbReference type="AlphaFoldDB" id="S7PUH9"/>
<organism evidence="2 3">
    <name type="scientific">Gloeophyllum trabeum (strain ATCC 11539 / FP-39264 / Madison 617)</name>
    <name type="common">Brown rot fungus</name>
    <dbReference type="NCBI Taxonomy" id="670483"/>
    <lineage>
        <taxon>Eukaryota</taxon>
        <taxon>Fungi</taxon>
        <taxon>Dikarya</taxon>
        <taxon>Basidiomycota</taxon>
        <taxon>Agaricomycotina</taxon>
        <taxon>Agaricomycetes</taxon>
        <taxon>Gloeophyllales</taxon>
        <taxon>Gloeophyllaceae</taxon>
        <taxon>Gloeophyllum</taxon>
    </lineage>
</organism>
<dbReference type="Pfam" id="PF18759">
    <property type="entry name" value="Plavaka"/>
    <property type="match status" value="2"/>
</dbReference>
<dbReference type="Proteomes" id="UP000030669">
    <property type="component" value="Unassembled WGS sequence"/>
</dbReference>
<dbReference type="eggNOG" id="ENOG502SHSB">
    <property type="taxonomic scope" value="Eukaryota"/>
</dbReference>
<gene>
    <name evidence="2" type="ORF">GLOTRDRAFT_132835</name>
</gene>
<feature type="compositionally biased region" description="Acidic residues" evidence="1">
    <location>
        <begin position="28"/>
        <end position="37"/>
    </location>
</feature>
<keyword evidence="3" id="KW-1185">Reference proteome</keyword>
<reference evidence="2 3" key="1">
    <citation type="journal article" date="2012" name="Science">
        <title>The Paleozoic origin of enzymatic lignin decomposition reconstructed from 31 fungal genomes.</title>
        <authorList>
            <person name="Floudas D."/>
            <person name="Binder M."/>
            <person name="Riley R."/>
            <person name="Barry K."/>
            <person name="Blanchette R.A."/>
            <person name="Henrissat B."/>
            <person name="Martinez A.T."/>
            <person name="Otillar R."/>
            <person name="Spatafora J.W."/>
            <person name="Yadav J.S."/>
            <person name="Aerts A."/>
            <person name="Benoit I."/>
            <person name="Boyd A."/>
            <person name="Carlson A."/>
            <person name="Copeland A."/>
            <person name="Coutinho P.M."/>
            <person name="de Vries R.P."/>
            <person name="Ferreira P."/>
            <person name="Findley K."/>
            <person name="Foster B."/>
            <person name="Gaskell J."/>
            <person name="Glotzer D."/>
            <person name="Gorecki P."/>
            <person name="Heitman J."/>
            <person name="Hesse C."/>
            <person name="Hori C."/>
            <person name="Igarashi K."/>
            <person name="Jurgens J.A."/>
            <person name="Kallen N."/>
            <person name="Kersten P."/>
            <person name="Kohler A."/>
            <person name="Kuees U."/>
            <person name="Kumar T.K.A."/>
            <person name="Kuo A."/>
            <person name="LaButti K."/>
            <person name="Larrondo L.F."/>
            <person name="Lindquist E."/>
            <person name="Ling A."/>
            <person name="Lombard V."/>
            <person name="Lucas S."/>
            <person name="Lundell T."/>
            <person name="Martin R."/>
            <person name="McLaughlin D.J."/>
            <person name="Morgenstern I."/>
            <person name="Morin E."/>
            <person name="Murat C."/>
            <person name="Nagy L.G."/>
            <person name="Nolan M."/>
            <person name="Ohm R.A."/>
            <person name="Patyshakuliyeva A."/>
            <person name="Rokas A."/>
            <person name="Ruiz-Duenas F.J."/>
            <person name="Sabat G."/>
            <person name="Salamov A."/>
            <person name="Samejima M."/>
            <person name="Schmutz J."/>
            <person name="Slot J.C."/>
            <person name="St John F."/>
            <person name="Stenlid J."/>
            <person name="Sun H."/>
            <person name="Sun S."/>
            <person name="Syed K."/>
            <person name="Tsang A."/>
            <person name="Wiebenga A."/>
            <person name="Young D."/>
            <person name="Pisabarro A."/>
            <person name="Eastwood D.C."/>
            <person name="Martin F."/>
            <person name="Cullen D."/>
            <person name="Grigoriev I.V."/>
            <person name="Hibbett D.S."/>
        </authorList>
    </citation>
    <scope>NUCLEOTIDE SEQUENCE [LARGE SCALE GENOMIC DNA]</scope>
    <source>
        <strain evidence="2 3">ATCC 11539</strain>
    </source>
</reference>
<dbReference type="GeneID" id="19302584"/>
<feature type="compositionally biased region" description="Basic and acidic residues" evidence="1">
    <location>
        <begin position="38"/>
        <end position="48"/>
    </location>
</feature>
<name>S7PUH9_GLOTA</name>
<feature type="compositionally biased region" description="Acidic residues" evidence="1">
    <location>
        <begin position="655"/>
        <end position="677"/>
    </location>
</feature>
<dbReference type="RefSeq" id="XP_007869940.1">
    <property type="nucleotide sequence ID" value="XM_007871749.1"/>
</dbReference>
<evidence type="ECO:0000313" key="3">
    <source>
        <dbReference type="Proteomes" id="UP000030669"/>
    </source>
</evidence>
<evidence type="ECO:0000313" key="2">
    <source>
        <dbReference type="EMBL" id="EPQ51466.1"/>
    </source>
</evidence>
<sequence>MHIKRVSSCYQQWRERLQRYNISVSDSDGSDSDLDESSSDREHSHREAAAAAAPVFNVPDLAPHDNFQDTTPSAPSPSDSPSELHRAATVTLEDIDDDELTDRMRQRFVESFPGDAGTPIRPGMTSFDEIRARQRTGDVGAWGPFEDEDDWMLARWLVRNVGQRQADELLKLGMISKRACPSYKNKRALLQKIDAIPTKGSKWHRDVVTVGGDKFDEKGQVMTEDLELWRRDPVECIRELFENPAFRDKLSYVPEHVYRDEAGNIRIYDEMWTADWWWDIQERLPKGATVAPVILSSDKTKLSQFRGDKAAWPVYLTIGNIEKSVRRQPSSHAMVLIGYLPVSKLDCFTEKTRALAGYRLFHFCMRRILEPLIQAGKDGVEMTIQSDVLLPAARRIVAPSAEFNGKILVILLTAFTAFKEEGLRAVDQPFWVDLPHSDIFTSLTPDLLHQLHKGLFKDHLVDWCFDVSKDSDIDDRFKCIPGYPGLRHFKNGISLVSQWTGTEFKEMERVFIGLLAGAINPVAAKTARAVLDFIYFAQFHTHTSDTLDALQAALREFHENKDVFVTLKAREHFNLPKLHAMKHYLDSIRSRGSPDGFNTELPERLHIDYAKDAYRASNKRDYVQQMTKWLERQESTELFTAYLDWAGITSSSSDAESDEDDGDESDDELLDDPEEPGTSDRLWLSCKPAHPSILGNISS</sequence>
<feature type="compositionally biased region" description="Low complexity" evidence="1">
    <location>
        <begin position="72"/>
        <end position="81"/>
    </location>
</feature>
<feature type="region of interest" description="Disordered" evidence="1">
    <location>
        <begin position="650"/>
        <end position="685"/>
    </location>
</feature>
<evidence type="ECO:0000256" key="1">
    <source>
        <dbReference type="SAM" id="MobiDB-lite"/>
    </source>
</evidence>
<dbReference type="InterPro" id="IPR041078">
    <property type="entry name" value="Plavaka"/>
</dbReference>
<dbReference type="OrthoDB" id="2418900at2759"/>
<proteinExistence type="predicted"/>
<accession>S7PUH9</accession>
<protein>
    <submittedName>
        <fullName evidence="2">Uncharacterized protein</fullName>
    </submittedName>
</protein>
<dbReference type="KEGG" id="gtr:GLOTRDRAFT_132835"/>
<dbReference type="OMA" id="EHERWIW"/>
<dbReference type="EMBL" id="KB469310">
    <property type="protein sequence ID" value="EPQ51466.1"/>
    <property type="molecule type" value="Genomic_DNA"/>
</dbReference>
<feature type="region of interest" description="Disordered" evidence="1">
    <location>
        <begin position="20"/>
        <end position="85"/>
    </location>
</feature>